<keyword evidence="1" id="KW-0732">Signal</keyword>
<organism evidence="2 3">
    <name type="scientific">Chryseolinea lacunae</name>
    <dbReference type="NCBI Taxonomy" id="2801331"/>
    <lineage>
        <taxon>Bacteria</taxon>
        <taxon>Pseudomonadati</taxon>
        <taxon>Bacteroidota</taxon>
        <taxon>Cytophagia</taxon>
        <taxon>Cytophagales</taxon>
        <taxon>Fulvivirgaceae</taxon>
        <taxon>Chryseolinea</taxon>
    </lineage>
</organism>
<keyword evidence="3" id="KW-1185">Reference proteome</keyword>
<proteinExistence type="predicted"/>
<dbReference type="Proteomes" id="UP000613030">
    <property type="component" value="Unassembled WGS sequence"/>
</dbReference>
<dbReference type="EMBL" id="JAERRB010000011">
    <property type="protein sequence ID" value="MBL0744603.1"/>
    <property type="molecule type" value="Genomic_DNA"/>
</dbReference>
<dbReference type="RefSeq" id="WP_202014306.1">
    <property type="nucleotide sequence ID" value="NZ_JAERRB010000011.1"/>
</dbReference>
<evidence type="ECO:0000256" key="1">
    <source>
        <dbReference type="SAM" id="SignalP"/>
    </source>
</evidence>
<name>A0ABS1KYS2_9BACT</name>
<feature type="chain" id="PRO_5045558201" description="TraB/GumN family protein" evidence="1">
    <location>
        <begin position="27"/>
        <end position="245"/>
    </location>
</feature>
<evidence type="ECO:0008006" key="4">
    <source>
        <dbReference type="Google" id="ProtNLM"/>
    </source>
</evidence>
<accession>A0ABS1KYS2</accession>
<evidence type="ECO:0000313" key="2">
    <source>
        <dbReference type="EMBL" id="MBL0744603.1"/>
    </source>
</evidence>
<protein>
    <recommendedName>
        <fullName evidence="4">TraB/GumN family protein</fullName>
    </recommendedName>
</protein>
<gene>
    <name evidence="2" type="ORF">JI741_25440</name>
</gene>
<evidence type="ECO:0000313" key="3">
    <source>
        <dbReference type="Proteomes" id="UP000613030"/>
    </source>
</evidence>
<sequence>MNTNARQLARHAFLVFALLFVIATQAQNTSPAKVFVVATLYRHHATTPAYGVDKLKEVISAIAPDVLVLDVTPSELSAQKVHASKAEYPQVVFPYVKAHARKAYAAEPDEPDFTNVVNSTIKSIGDFEKAQPTLAQTIDRYEDDVYSVLKAYWKTAADVNNAKTDLVLSGKKTLYEEFVGAPFTDGARFWTRHMSDVAIRAAQENPGKTILVLAGIENCGAIRALLHQGGVDVVDVERWLRDHNL</sequence>
<comment type="caution">
    <text evidence="2">The sequence shown here is derived from an EMBL/GenBank/DDBJ whole genome shotgun (WGS) entry which is preliminary data.</text>
</comment>
<feature type="signal peptide" evidence="1">
    <location>
        <begin position="1"/>
        <end position="26"/>
    </location>
</feature>
<reference evidence="2 3" key="1">
    <citation type="submission" date="2021-01" db="EMBL/GenBank/DDBJ databases">
        <title>Chryseolinea sp. Jin1 Genome sequencing and assembly.</title>
        <authorList>
            <person name="Kim I."/>
        </authorList>
    </citation>
    <scope>NUCLEOTIDE SEQUENCE [LARGE SCALE GENOMIC DNA]</scope>
    <source>
        <strain evidence="2 3">Jin1</strain>
    </source>
</reference>